<evidence type="ECO:0000256" key="10">
    <source>
        <dbReference type="ARBA" id="ARBA00024574"/>
    </source>
</evidence>
<sequence>MVNLAQSAIVAAIVPTALAINYTFPNCNVAPLQGNAVCDTAKDAVTRAKAIVSLFTDEELIANTVNLSPGVPRLGLPPYEWWSEALHGVAGSPGITFSTPGNPFSYATSFPQPILLGATFNDPLVKEIATVISTEARAFNNAGRAGLDFWTPNINPFKDPRWGRGQETPGEDPYHLSQYVYSLIEGLQGGIDPKQYKVIADCKHFAAYDLEDWQGHERYGFDAIVSPQDLSEYYLPPFQTCVRDAKVASIMCSYNSVNGVPACASKYLLQDVLRDLWGFNEDGRWVTSDCDAVRNIWDSHNYTTSAANASALALKAGTDIDCGTTFSKYLPQALNQSLIERADLERALVRQYSSLVRLGYFDPAASQPYRQLGWGDVDTGNAKDLAYQAAVEGFVLLKNDGTLPFKESIRRVALIGPWANATMLMQGNYFGTAPYLITPIQGAINAGYVISYSRGTSISGTSTSGFQEALDLAKRADAIVFLGGLDESIETEARDRLNIAWPGRQLDLVDQLSKLGKPLVVGQFGGGQIDGTDLKKNEKVVNSLFWGGYPGQSGGDALADILRGKVAPAGRLPITQYPKEYTDQVPMTDMTLRPSATNPGRTYMWYNDTPVYEFGHGLHYTNFTLTWSKKPGVKYQTSNIKSFESGKKALDLEPFDTLDLAVKNTGEATSDYVALIFLSVTGLPQPAPKKKLVGYKRFSQIKPGEEKTTSFVVTLGAVAHADESGDFRVFPGSYKLTVDTGSNGVSTLSHEFEVEGQDVRISEWPRDK</sequence>
<dbReference type="EMBL" id="MU157825">
    <property type="protein sequence ID" value="KAF9535068.1"/>
    <property type="molecule type" value="Genomic_DNA"/>
</dbReference>
<dbReference type="GO" id="GO:0045493">
    <property type="term" value="P:xylan catabolic process"/>
    <property type="evidence" value="ECO:0007669"/>
    <property type="project" value="UniProtKB-KW"/>
</dbReference>
<evidence type="ECO:0000256" key="11">
    <source>
        <dbReference type="ARBA" id="ARBA00026107"/>
    </source>
</evidence>
<comment type="catalytic activity">
    <reaction evidence="10">
        <text>Hydrolysis of (1-&gt;4)-beta-D-xylans, to remove successive D-xylose residues from the non-reducing termini.</text>
        <dbReference type="EC" id="3.2.1.37"/>
    </reaction>
</comment>
<protein>
    <recommendedName>
        <fullName evidence="11">xylan 1,4-beta-xylosidase</fullName>
        <ecNumber evidence="11">3.2.1.37</ecNumber>
    </recommendedName>
</protein>
<comment type="caution">
    <text evidence="14">The sequence shown here is derived from an EMBL/GenBank/DDBJ whole genome shotgun (WGS) entry which is preliminary data.</text>
</comment>
<keyword evidence="5" id="KW-0858">Xylan degradation</keyword>
<dbReference type="InterPro" id="IPR044993">
    <property type="entry name" value="BXL"/>
</dbReference>
<keyword evidence="5" id="KW-0119">Carbohydrate metabolism</keyword>
<dbReference type="Pfam" id="PF00933">
    <property type="entry name" value="Glyco_hydro_3"/>
    <property type="match status" value="1"/>
</dbReference>
<evidence type="ECO:0000256" key="8">
    <source>
        <dbReference type="ARBA" id="ARBA00023180"/>
    </source>
</evidence>
<dbReference type="Proteomes" id="UP000807306">
    <property type="component" value="Unassembled WGS sequence"/>
</dbReference>
<feature type="domain" description="Fibronectin type III-like" evidence="13">
    <location>
        <begin position="672"/>
        <end position="742"/>
    </location>
</feature>
<comment type="subcellular location">
    <subcellularLocation>
        <location evidence="1">Secreted</location>
    </subcellularLocation>
</comment>
<evidence type="ECO:0000256" key="2">
    <source>
        <dbReference type="ARBA" id="ARBA00004851"/>
    </source>
</evidence>
<dbReference type="PANTHER" id="PTHR42721">
    <property type="entry name" value="SUGAR HYDROLASE-RELATED"/>
    <property type="match status" value="1"/>
</dbReference>
<keyword evidence="15" id="KW-1185">Reference proteome</keyword>
<accession>A0A9P6JWG0</accession>
<name>A0A9P6JWG0_9AGAR</name>
<feature type="signal peptide" evidence="12">
    <location>
        <begin position="1"/>
        <end position="19"/>
    </location>
</feature>
<feature type="chain" id="PRO_5040377946" description="xylan 1,4-beta-xylosidase" evidence="12">
    <location>
        <begin position="20"/>
        <end position="768"/>
    </location>
</feature>
<dbReference type="PANTHER" id="PTHR42721:SF3">
    <property type="entry name" value="BETA-D-XYLOSIDASE 5-RELATED"/>
    <property type="match status" value="1"/>
</dbReference>
<dbReference type="EC" id="3.2.1.37" evidence="11"/>
<gene>
    <name evidence="14" type="ORF">CPB83DRAFT_755056</name>
</gene>
<evidence type="ECO:0000313" key="15">
    <source>
        <dbReference type="Proteomes" id="UP000807306"/>
    </source>
</evidence>
<evidence type="ECO:0000256" key="5">
    <source>
        <dbReference type="ARBA" id="ARBA00022651"/>
    </source>
</evidence>
<evidence type="ECO:0000256" key="3">
    <source>
        <dbReference type="ARBA" id="ARBA00005336"/>
    </source>
</evidence>
<dbReference type="OrthoDB" id="47059at2759"/>
<dbReference type="AlphaFoldDB" id="A0A9P6JWG0"/>
<evidence type="ECO:0000256" key="12">
    <source>
        <dbReference type="SAM" id="SignalP"/>
    </source>
</evidence>
<dbReference type="InterPro" id="IPR001764">
    <property type="entry name" value="Glyco_hydro_3_N"/>
</dbReference>
<dbReference type="SMART" id="SM01217">
    <property type="entry name" value="Fn3_like"/>
    <property type="match status" value="1"/>
</dbReference>
<dbReference type="Gene3D" id="3.20.20.300">
    <property type="entry name" value="Glycoside hydrolase, family 3, N-terminal domain"/>
    <property type="match status" value="1"/>
</dbReference>
<evidence type="ECO:0000256" key="6">
    <source>
        <dbReference type="ARBA" id="ARBA00022729"/>
    </source>
</evidence>
<dbReference type="GO" id="GO:0005576">
    <property type="term" value="C:extracellular region"/>
    <property type="evidence" value="ECO:0007669"/>
    <property type="project" value="UniProtKB-SubCell"/>
</dbReference>
<comment type="pathway">
    <text evidence="2">Glycan degradation; xylan degradation.</text>
</comment>
<evidence type="ECO:0000256" key="1">
    <source>
        <dbReference type="ARBA" id="ARBA00004613"/>
    </source>
</evidence>
<dbReference type="Pfam" id="PF01915">
    <property type="entry name" value="Glyco_hydro_3_C"/>
    <property type="match status" value="1"/>
</dbReference>
<keyword evidence="9" id="KW-0326">Glycosidase</keyword>
<reference evidence="14" key="1">
    <citation type="submission" date="2020-11" db="EMBL/GenBank/DDBJ databases">
        <authorList>
            <consortium name="DOE Joint Genome Institute"/>
            <person name="Ahrendt S."/>
            <person name="Riley R."/>
            <person name="Andreopoulos W."/>
            <person name="Labutti K."/>
            <person name="Pangilinan J."/>
            <person name="Ruiz-Duenas F.J."/>
            <person name="Barrasa J.M."/>
            <person name="Sanchez-Garcia M."/>
            <person name="Camarero S."/>
            <person name="Miyauchi S."/>
            <person name="Serrano A."/>
            <person name="Linde D."/>
            <person name="Babiker R."/>
            <person name="Drula E."/>
            <person name="Ayuso-Fernandez I."/>
            <person name="Pacheco R."/>
            <person name="Padilla G."/>
            <person name="Ferreira P."/>
            <person name="Barriuso J."/>
            <person name="Kellner H."/>
            <person name="Castanera R."/>
            <person name="Alfaro M."/>
            <person name="Ramirez L."/>
            <person name="Pisabarro A.G."/>
            <person name="Kuo A."/>
            <person name="Tritt A."/>
            <person name="Lipzen A."/>
            <person name="He G."/>
            <person name="Yan M."/>
            <person name="Ng V."/>
            <person name="Cullen D."/>
            <person name="Martin F."/>
            <person name="Rosso M.-N."/>
            <person name="Henrissat B."/>
            <person name="Hibbett D."/>
            <person name="Martinez A.T."/>
            <person name="Grigoriev I.V."/>
        </authorList>
    </citation>
    <scope>NUCLEOTIDE SEQUENCE</scope>
    <source>
        <strain evidence="14">CBS 506.95</strain>
    </source>
</reference>
<evidence type="ECO:0000259" key="13">
    <source>
        <dbReference type="SMART" id="SM01217"/>
    </source>
</evidence>
<evidence type="ECO:0000256" key="7">
    <source>
        <dbReference type="ARBA" id="ARBA00022801"/>
    </source>
</evidence>
<keyword evidence="5" id="KW-0624">Polysaccharide degradation</keyword>
<dbReference type="GO" id="GO:0009044">
    <property type="term" value="F:xylan 1,4-beta-xylosidase activity"/>
    <property type="evidence" value="ECO:0007669"/>
    <property type="project" value="UniProtKB-EC"/>
</dbReference>
<dbReference type="InterPro" id="IPR017853">
    <property type="entry name" value="GH"/>
</dbReference>
<keyword evidence="7 14" id="KW-0378">Hydrolase</keyword>
<keyword evidence="8" id="KW-0325">Glycoprotein</keyword>
<dbReference type="Gene3D" id="3.40.50.1700">
    <property type="entry name" value="Glycoside hydrolase family 3 C-terminal domain"/>
    <property type="match status" value="1"/>
</dbReference>
<dbReference type="SUPFAM" id="SSF52279">
    <property type="entry name" value="Beta-D-glucan exohydrolase, C-terminal domain"/>
    <property type="match status" value="1"/>
</dbReference>
<dbReference type="InterPro" id="IPR036962">
    <property type="entry name" value="Glyco_hydro_3_N_sf"/>
</dbReference>
<evidence type="ECO:0000256" key="4">
    <source>
        <dbReference type="ARBA" id="ARBA00022525"/>
    </source>
</evidence>
<organism evidence="14 15">
    <name type="scientific">Crepidotus variabilis</name>
    <dbReference type="NCBI Taxonomy" id="179855"/>
    <lineage>
        <taxon>Eukaryota</taxon>
        <taxon>Fungi</taxon>
        <taxon>Dikarya</taxon>
        <taxon>Basidiomycota</taxon>
        <taxon>Agaricomycotina</taxon>
        <taxon>Agaricomycetes</taxon>
        <taxon>Agaricomycetidae</taxon>
        <taxon>Agaricales</taxon>
        <taxon>Agaricineae</taxon>
        <taxon>Crepidotaceae</taxon>
        <taxon>Crepidotus</taxon>
    </lineage>
</organism>
<comment type="similarity">
    <text evidence="3">Belongs to the glycosyl hydrolase 3 family.</text>
</comment>
<dbReference type="InterPro" id="IPR026891">
    <property type="entry name" value="Fn3-like"/>
</dbReference>
<dbReference type="GO" id="GO:0031222">
    <property type="term" value="P:arabinan catabolic process"/>
    <property type="evidence" value="ECO:0007669"/>
    <property type="project" value="TreeGrafter"/>
</dbReference>
<evidence type="ECO:0000313" key="14">
    <source>
        <dbReference type="EMBL" id="KAF9535068.1"/>
    </source>
</evidence>
<dbReference type="Gene3D" id="2.60.40.10">
    <property type="entry name" value="Immunoglobulins"/>
    <property type="match status" value="1"/>
</dbReference>
<dbReference type="FunFam" id="3.40.50.1700:FF:000007">
    <property type="entry name" value="Exo-1,4-beta-xylosidase xlnD"/>
    <property type="match status" value="1"/>
</dbReference>
<evidence type="ECO:0000256" key="9">
    <source>
        <dbReference type="ARBA" id="ARBA00023295"/>
    </source>
</evidence>
<dbReference type="GO" id="GO:0046556">
    <property type="term" value="F:alpha-L-arabinofuranosidase activity"/>
    <property type="evidence" value="ECO:0007669"/>
    <property type="project" value="TreeGrafter"/>
</dbReference>
<proteinExistence type="inferred from homology"/>
<dbReference type="SUPFAM" id="SSF51445">
    <property type="entry name" value="(Trans)glycosidases"/>
    <property type="match status" value="1"/>
</dbReference>
<keyword evidence="4" id="KW-0964">Secreted</keyword>
<dbReference type="InterPro" id="IPR013783">
    <property type="entry name" value="Ig-like_fold"/>
</dbReference>
<dbReference type="Pfam" id="PF14310">
    <property type="entry name" value="Fn3-like"/>
    <property type="match status" value="1"/>
</dbReference>
<keyword evidence="6 12" id="KW-0732">Signal</keyword>
<dbReference type="InterPro" id="IPR002772">
    <property type="entry name" value="Glyco_hydro_3_C"/>
</dbReference>
<dbReference type="InterPro" id="IPR036881">
    <property type="entry name" value="Glyco_hydro_3_C_sf"/>
</dbReference>